<dbReference type="CDD" id="cd03801">
    <property type="entry name" value="GT4_PimA-like"/>
    <property type="match status" value="1"/>
</dbReference>
<keyword evidence="5" id="KW-1185">Reference proteome</keyword>
<feature type="domain" description="Glycosyl transferase family 1" evidence="2">
    <location>
        <begin position="203"/>
        <end position="364"/>
    </location>
</feature>
<proteinExistence type="predicted"/>
<protein>
    <submittedName>
        <fullName evidence="4">Glycosyltransferase family 1 protein</fullName>
    </submittedName>
</protein>
<dbReference type="InterPro" id="IPR001296">
    <property type="entry name" value="Glyco_trans_1"/>
</dbReference>
<dbReference type="AlphaFoldDB" id="A0A368N8C6"/>
<dbReference type="PANTHER" id="PTHR46401:SF2">
    <property type="entry name" value="GLYCOSYLTRANSFERASE WBBK-RELATED"/>
    <property type="match status" value="1"/>
</dbReference>
<comment type="caution">
    <text evidence="4">The sequence shown here is derived from an EMBL/GenBank/DDBJ whole genome shotgun (WGS) entry which is preliminary data.</text>
</comment>
<dbReference type="EMBL" id="QPHM01000001">
    <property type="protein sequence ID" value="RCU46446.1"/>
    <property type="molecule type" value="Genomic_DNA"/>
</dbReference>
<name>A0A368N8C6_9EURY</name>
<dbReference type="Gene3D" id="3.40.50.2000">
    <property type="entry name" value="Glycogen Phosphorylase B"/>
    <property type="match status" value="2"/>
</dbReference>
<accession>A0A368N8C6</accession>
<organism evidence="4 5">
    <name type="scientific">Haloplanus salinus</name>
    <dbReference type="NCBI Taxonomy" id="1126245"/>
    <lineage>
        <taxon>Archaea</taxon>
        <taxon>Methanobacteriati</taxon>
        <taxon>Methanobacteriota</taxon>
        <taxon>Stenosarchaea group</taxon>
        <taxon>Halobacteria</taxon>
        <taxon>Halobacteriales</taxon>
        <taxon>Haloferacaceae</taxon>
        <taxon>Haloplanus</taxon>
    </lineage>
</organism>
<evidence type="ECO:0000256" key="1">
    <source>
        <dbReference type="ARBA" id="ARBA00022679"/>
    </source>
</evidence>
<dbReference type="GO" id="GO:0016757">
    <property type="term" value="F:glycosyltransferase activity"/>
    <property type="evidence" value="ECO:0007669"/>
    <property type="project" value="InterPro"/>
</dbReference>
<dbReference type="InterPro" id="IPR028098">
    <property type="entry name" value="Glyco_trans_4-like_N"/>
</dbReference>
<reference evidence="4 5" key="1">
    <citation type="submission" date="2018-07" db="EMBL/GenBank/DDBJ databases">
        <title>Genome sequences of Haloplanus salinus JCM 18368T.</title>
        <authorList>
            <person name="Kim Y.B."/>
            <person name="Roh S.W."/>
        </authorList>
    </citation>
    <scope>NUCLEOTIDE SEQUENCE [LARGE SCALE GENOMIC DNA]</scope>
    <source>
        <strain evidence="4 5">JCM 18368</strain>
    </source>
</reference>
<evidence type="ECO:0000313" key="5">
    <source>
        <dbReference type="Proteomes" id="UP000252189"/>
    </source>
</evidence>
<evidence type="ECO:0000259" key="2">
    <source>
        <dbReference type="Pfam" id="PF00534"/>
    </source>
</evidence>
<gene>
    <name evidence="4" type="ORF">DU504_03455</name>
</gene>
<dbReference type="Pfam" id="PF13439">
    <property type="entry name" value="Glyco_transf_4"/>
    <property type="match status" value="1"/>
</dbReference>
<dbReference type="PANTHER" id="PTHR46401">
    <property type="entry name" value="GLYCOSYLTRANSFERASE WBBK-RELATED"/>
    <property type="match status" value="1"/>
</dbReference>
<dbReference type="Pfam" id="PF00534">
    <property type="entry name" value="Glycos_transf_1"/>
    <property type="match status" value="1"/>
</dbReference>
<evidence type="ECO:0000259" key="3">
    <source>
        <dbReference type="Pfam" id="PF13439"/>
    </source>
</evidence>
<feature type="domain" description="Glycosyltransferase subfamily 4-like N-terminal" evidence="3">
    <location>
        <begin position="28"/>
        <end position="194"/>
    </location>
</feature>
<keyword evidence="1 4" id="KW-0808">Transferase</keyword>
<dbReference type="Proteomes" id="UP000252189">
    <property type="component" value="Unassembled WGS sequence"/>
</dbReference>
<dbReference type="SUPFAM" id="SSF53756">
    <property type="entry name" value="UDP-Glycosyltransferase/glycogen phosphorylase"/>
    <property type="match status" value="1"/>
</dbReference>
<sequence>MKECGPRLVISMKVAMVDPSAFTPPYDHHLCAGLAETGCELTLFTTDSDYFLWDGDTSYRRLAYFYSHTNDLYSGRDVSFGRTVVKGTEHIVDMSLFVRKIRAMDPDVVHFQWLPLPIVDRLFLQALRRVAPLVLTVHDTTPFRGASTSPIQLLGAESVYELFDQLIVHTPMSQDELVAQNIRSRDISIIPHGILQYPPQPSETEDTDTSTILFFGTIKPYKNIETLLEAYAELPADIRETVELHIAGSPKMDVRPLRERATALGVQPSVHWDLRFVPDAEVPGLFSDADLIVFPYDDIDQSGALLTALQYETPIVATDIAGFASVLTDGKHGYLVPPKNSEELSDAMNRILSDTELAARMSENIGDLVESIPSWVDIARRTCEVYRSVV</sequence>
<evidence type="ECO:0000313" key="4">
    <source>
        <dbReference type="EMBL" id="RCU46446.1"/>
    </source>
</evidence>